<name>A0ABV6MHI5_9ACTN</name>
<sequence length="151" mass="15695">MSDVPPHLAHTVRRIRLFRLAAAILVALVGVVALVIGGVLTASRSWPSATGTVESCTAAAAPGPGRTTSRQRCTVSWLDGDRRRATDIELGRAQAVPGAAVTLRYRGDTAVVETPGWAGPVTAGVGLTLLATGAYLLVRARRQGRPAPHAD</sequence>
<keyword evidence="1" id="KW-1133">Transmembrane helix</keyword>
<dbReference type="Proteomes" id="UP001589867">
    <property type="component" value="Unassembled WGS sequence"/>
</dbReference>
<comment type="caution">
    <text evidence="2">The sequence shown here is derived from an EMBL/GenBank/DDBJ whole genome shotgun (WGS) entry which is preliminary data.</text>
</comment>
<evidence type="ECO:0000313" key="3">
    <source>
        <dbReference type="Proteomes" id="UP001589867"/>
    </source>
</evidence>
<protein>
    <submittedName>
        <fullName evidence="2">DUF3592 domain-containing protein</fullName>
    </submittedName>
</protein>
<keyword evidence="3" id="KW-1185">Reference proteome</keyword>
<organism evidence="2 3">
    <name type="scientific">Phytohabitans kaempferiae</name>
    <dbReference type="NCBI Taxonomy" id="1620943"/>
    <lineage>
        <taxon>Bacteria</taxon>
        <taxon>Bacillati</taxon>
        <taxon>Actinomycetota</taxon>
        <taxon>Actinomycetes</taxon>
        <taxon>Micromonosporales</taxon>
        <taxon>Micromonosporaceae</taxon>
    </lineage>
</organism>
<dbReference type="EMBL" id="JBHLUH010000099">
    <property type="protein sequence ID" value="MFC0534014.1"/>
    <property type="molecule type" value="Genomic_DNA"/>
</dbReference>
<feature type="transmembrane region" description="Helical" evidence="1">
    <location>
        <begin position="20"/>
        <end position="40"/>
    </location>
</feature>
<keyword evidence="1" id="KW-0812">Transmembrane</keyword>
<evidence type="ECO:0000313" key="2">
    <source>
        <dbReference type="EMBL" id="MFC0534014.1"/>
    </source>
</evidence>
<accession>A0ABV6MHI5</accession>
<reference evidence="2 3" key="1">
    <citation type="submission" date="2024-09" db="EMBL/GenBank/DDBJ databases">
        <authorList>
            <person name="Sun Q."/>
            <person name="Mori K."/>
        </authorList>
    </citation>
    <scope>NUCLEOTIDE SEQUENCE [LARGE SCALE GENOMIC DNA]</scope>
    <source>
        <strain evidence="2 3">TBRC 3947</strain>
    </source>
</reference>
<proteinExistence type="predicted"/>
<keyword evidence="1" id="KW-0472">Membrane</keyword>
<gene>
    <name evidence="2" type="ORF">ACFFIA_41100</name>
</gene>
<evidence type="ECO:0000256" key="1">
    <source>
        <dbReference type="SAM" id="Phobius"/>
    </source>
</evidence>
<feature type="transmembrane region" description="Helical" evidence="1">
    <location>
        <begin position="117"/>
        <end position="138"/>
    </location>
</feature>
<dbReference type="RefSeq" id="WP_377262339.1">
    <property type="nucleotide sequence ID" value="NZ_JBHLUH010000099.1"/>
</dbReference>